<gene>
    <name evidence="3" type="ORF">H9746_04235</name>
</gene>
<proteinExistence type="predicted"/>
<evidence type="ECO:0000313" key="4">
    <source>
        <dbReference type="Proteomes" id="UP000886808"/>
    </source>
</evidence>
<organism evidence="3 4">
    <name type="scientific">Candidatus Butyricicoccus avistercoris</name>
    <dbReference type="NCBI Taxonomy" id="2838518"/>
    <lineage>
        <taxon>Bacteria</taxon>
        <taxon>Bacillati</taxon>
        <taxon>Bacillota</taxon>
        <taxon>Clostridia</taxon>
        <taxon>Eubacteriales</taxon>
        <taxon>Butyricicoccaceae</taxon>
        <taxon>Butyricicoccus</taxon>
    </lineage>
</organism>
<dbReference type="InterPro" id="IPR001119">
    <property type="entry name" value="SLH_dom"/>
</dbReference>
<dbReference type="EMBL" id="DXIE01000028">
    <property type="protein sequence ID" value="HIV62043.1"/>
    <property type="molecule type" value="Genomic_DNA"/>
</dbReference>
<dbReference type="PROSITE" id="PS51272">
    <property type="entry name" value="SLH"/>
    <property type="match status" value="3"/>
</dbReference>
<name>A0A9D1PH49_9FIRM</name>
<reference evidence="3" key="1">
    <citation type="journal article" date="2021" name="PeerJ">
        <title>Extensive microbial diversity within the chicken gut microbiome revealed by metagenomics and culture.</title>
        <authorList>
            <person name="Gilroy R."/>
            <person name="Ravi A."/>
            <person name="Getino M."/>
            <person name="Pursley I."/>
            <person name="Horton D.L."/>
            <person name="Alikhan N.F."/>
            <person name="Baker D."/>
            <person name="Gharbi K."/>
            <person name="Hall N."/>
            <person name="Watson M."/>
            <person name="Adriaenssens E.M."/>
            <person name="Foster-Nyarko E."/>
            <person name="Jarju S."/>
            <person name="Secka A."/>
            <person name="Antonio M."/>
            <person name="Oren A."/>
            <person name="Chaudhuri R.R."/>
            <person name="La Ragione R."/>
            <person name="Hildebrand F."/>
            <person name="Pallen M.J."/>
        </authorList>
    </citation>
    <scope>NUCLEOTIDE SEQUENCE</scope>
    <source>
        <strain evidence="3">CHK193-4272</strain>
    </source>
</reference>
<protein>
    <submittedName>
        <fullName evidence="3">S-layer homology domain-containing protein</fullName>
    </submittedName>
</protein>
<evidence type="ECO:0000259" key="2">
    <source>
        <dbReference type="PROSITE" id="PS51272"/>
    </source>
</evidence>
<dbReference type="Pfam" id="PF00395">
    <property type="entry name" value="SLH"/>
    <property type="match status" value="3"/>
</dbReference>
<comment type="caution">
    <text evidence="3">The sequence shown here is derived from an EMBL/GenBank/DDBJ whole genome shotgun (WGS) entry which is preliminary data.</text>
</comment>
<evidence type="ECO:0000313" key="3">
    <source>
        <dbReference type="EMBL" id="HIV62043.1"/>
    </source>
</evidence>
<reference evidence="3" key="2">
    <citation type="submission" date="2021-04" db="EMBL/GenBank/DDBJ databases">
        <authorList>
            <person name="Gilroy R."/>
        </authorList>
    </citation>
    <scope>NUCLEOTIDE SEQUENCE</scope>
    <source>
        <strain evidence="3">CHK193-4272</strain>
    </source>
</reference>
<feature type="domain" description="SLH" evidence="2">
    <location>
        <begin position="32"/>
        <end position="95"/>
    </location>
</feature>
<evidence type="ECO:0000256" key="1">
    <source>
        <dbReference type="ARBA" id="ARBA00022737"/>
    </source>
</evidence>
<dbReference type="Proteomes" id="UP000886808">
    <property type="component" value="Unassembled WGS sequence"/>
</dbReference>
<keyword evidence="1" id="KW-0677">Repeat</keyword>
<feature type="domain" description="SLH" evidence="2">
    <location>
        <begin position="96"/>
        <end position="152"/>
    </location>
</feature>
<feature type="domain" description="SLH" evidence="2">
    <location>
        <begin position="153"/>
        <end position="216"/>
    </location>
</feature>
<sequence>MKASKAKSHIGILKRICALVLCTAILIGIMPQVSFTKAEAANTTQTEALNKLVEWGIMRGDQAGNLSPNRAITRAEFVTMLNRTFGYTKTTSEPFKDVASSNWFYDDIRIAYKAGYFTGTSKTTASPNANLTREAAVVMLCRNIMLKEQSGEDLSFTDSRLASDWSRGFIKAAAEKGIVAGDTSGTFRPLANITRGEVAILLARIIGTPILDTGTYSNNVNGNLMINKSGVTLDNMTVSGDLYITGGVGLGYVTLNNVHVHGQIIASGAGESNKGDCSIIIKNSSAPEMIVDSPSNQYVTIRTAGSTVIDKTYVRTDTYLEDKSNEGYGMTYIQVDGEEGTKLDLSGNINEVVSTTPKSAINVGSGVVKKLTIDENATNSTVKIDQGAVVEILNLDVATTVTGKGDIASLYVNAPGCKVEMLPDYIYIRPGITANINGTEMDSTLAEQMSDKPRILTGYPRSDDIAPTQITAKFETNKEGTVYWAVRLSGDGAMVADDIIKPPSYGAKVVKSGKVSAKEANKVIESKVSGLKLDTSYVLSAVLVDERGTNSLVKTLYFTTPDNSKPNFASGYPKANLIEDTYVIFDVAASKNCTLYWAIYKKGMTAPIANDFKDNVLTGSIHSGTVKMTKSEEESVTMGNILENASNALREYTDYDVYFFLSDGVNDSTIKKVSVTTADRTPPEFLTNYPRISKIAAKALTGEAAINENGKIYWAIVKHGTDYPVPDPNLDPNNPSDQEKLQLYYKNQIKGGMYALKSGSVSTTKDAIKSINFSGLAAETAYDIYFVAEDSHGNLSEIKTINNAKTLDSSAPELLEQKFSLTNDKGDPLADTDITLVFDEDIYSNENRKSLYEMFNEIKSADDIVLTTTDKKTFSFQDLINRMFVLSDLNADPSNQTLKLDLGGTNFRNYINIKLTEDGYTEVTFKNTALPLKSGGTYQFTLNYITDSSNNNMGQNIKVNKFTVLNAQININKLAVTTVPDDDPKPDTSYAQNGEVKANAAFSMIPYANSTASAADGITYDILIASDTSIEFEIYRRIRTDGTEQTGSWEKLKNKTTSVFKITNDAKNNKWTALSLNDAQGIDTGNYPQLNKEDPKTGFNPAGYDYAISIRSIDGDRKMETWNSTINLKIFCVAGESVDVDGLTPGDSVTDKDYNDYISNPTYGVSSIGNPADGLDIKVECRPNTPPQFLESYPLAAVGDSIANIEYMLDRDGTVYYVVVPVDVYKNNIKYGDGGSQPDAEVDIGNPPDDSPGVVDREPGVRNHNLISPSANSIMKQTGFTGKDYITDSSNFVTGGSSQKIELTNLKANTKYYIFFALRNEYVSELSLPLVYTFTTGDVVSPSLKAISTGGGSRAEYTIAPGEDANTVEANVYWNLYPYSGYPDIFKQTPQDLGYTDVDPSFLNKTVSELIKSGDINKITNSAFKNQVFDTIANSETGGYTITDSGDDTDLGVSATNSDPFKKTIINTDKLELNNRYILFVTAKNILGGDPVFSIVEQIRKYDTEPPKVDSISKPSNTSANDNYFTGTVFVTFNKDLHVINQDTFEAAKYPYIVKKDDIQSTASGTSKVEFGNSGTEAKSVLKLEFKYCLPDTTVYITPTYDGITTTGVFASKDAVGRKDSPIAFRLERVANEDGTTYSWQVVMASGDYIGSTSETNPTNQ</sequence>
<accession>A0A9D1PH49</accession>